<sequence>MAYSFYDEPISSNQYFANAPNARTRREAAEFFWKGKVLAEPRPPVDSSESVLHQIAHPYCPDDSIINRQVVLQSDNRIRKSVRFRFPILSFEKELLDILRANTSVPVPRVYNYYRSAEFEHLILEKIPGVTLQEAWPTLKVHERQKIADQVVAFLGEIRKLHSPHIKATQVLREPLRSGISDALEFNRERFRGFLDNNHISAYVTTRTDGLRSLPNVLTHCDLDWSNILITDDKNVSGIIDWECSGYFPSYWEWLSIKKFTSPVKRTDETWFQMLERRTRPSSDAQEVWQLEQLHRALEKHTQSGLAPEDRQESRATGWTEVCKILELDSSEPALAGDYAELAKHPLWLEVRSDNNTHPIDSTQEDTSSETV</sequence>
<reference evidence="3 4" key="1">
    <citation type="submission" date="2015-04" db="EMBL/GenBank/DDBJ databases">
        <authorList>
            <person name="Syromyatnikov M.Y."/>
            <person name="Popov V.N."/>
        </authorList>
    </citation>
    <scope>NUCLEOTIDE SEQUENCE [LARGE SCALE GENOMIC DNA]</scope>
    <source>
        <strain evidence="3">WF-38-12</strain>
    </source>
</reference>
<evidence type="ECO:0000259" key="2">
    <source>
        <dbReference type="Pfam" id="PF01636"/>
    </source>
</evidence>
<dbReference type="OrthoDB" id="8300194at2759"/>
<dbReference type="Gene3D" id="3.90.1200.10">
    <property type="match status" value="1"/>
</dbReference>
<keyword evidence="4" id="KW-1185">Reference proteome</keyword>
<dbReference type="InterPro" id="IPR011009">
    <property type="entry name" value="Kinase-like_dom_sf"/>
</dbReference>
<dbReference type="OMA" id="DWSNIMV"/>
<accession>A0A0U1LQB8</accession>
<name>A0A0U1LQB8_TALIS</name>
<organism evidence="3 4">
    <name type="scientific">Talaromyces islandicus</name>
    <name type="common">Penicillium islandicum</name>
    <dbReference type="NCBI Taxonomy" id="28573"/>
    <lineage>
        <taxon>Eukaryota</taxon>
        <taxon>Fungi</taxon>
        <taxon>Dikarya</taxon>
        <taxon>Ascomycota</taxon>
        <taxon>Pezizomycotina</taxon>
        <taxon>Eurotiomycetes</taxon>
        <taxon>Eurotiomycetidae</taxon>
        <taxon>Eurotiales</taxon>
        <taxon>Trichocomaceae</taxon>
        <taxon>Talaromyces</taxon>
        <taxon>Talaromyces sect. Islandici</taxon>
    </lineage>
</organism>
<gene>
    <name evidence="3" type="ORF">PISL3812_02589</name>
</gene>
<dbReference type="InterPro" id="IPR002575">
    <property type="entry name" value="Aminoglycoside_PTrfase"/>
</dbReference>
<dbReference type="InterPro" id="IPR051678">
    <property type="entry name" value="AGP_Transferase"/>
</dbReference>
<dbReference type="SUPFAM" id="SSF56112">
    <property type="entry name" value="Protein kinase-like (PK-like)"/>
    <property type="match status" value="1"/>
</dbReference>
<dbReference type="PANTHER" id="PTHR21310:SF15">
    <property type="entry name" value="AMINOGLYCOSIDE PHOSPHOTRANSFERASE DOMAIN-CONTAINING PROTEIN"/>
    <property type="match status" value="1"/>
</dbReference>
<dbReference type="STRING" id="28573.A0A0U1LQB8"/>
<proteinExistence type="predicted"/>
<dbReference type="Proteomes" id="UP000054383">
    <property type="component" value="Unassembled WGS sequence"/>
</dbReference>
<feature type="domain" description="Aminoglycoside phosphotransferase" evidence="2">
    <location>
        <begin position="66"/>
        <end position="247"/>
    </location>
</feature>
<dbReference type="CDD" id="cd05120">
    <property type="entry name" value="APH_ChoK_like"/>
    <property type="match status" value="1"/>
</dbReference>
<evidence type="ECO:0000313" key="3">
    <source>
        <dbReference type="EMBL" id="CRG85537.1"/>
    </source>
</evidence>
<dbReference type="Pfam" id="PF01636">
    <property type="entry name" value="APH"/>
    <property type="match status" value="1"/>
</dbReference>
<protein>
    <recommendedName>
        <fullName evidence="2">Aminoglycoside phosphotransferase domain-containing protein</fullName>
    </recommendedName>
</protein>
<evidence type="ECO:0000313" key="4">
    <source>
        <dbReference type="Proteomes" id="UP000054383"/>
    </source>
</evidence>
<dbReference type="AlphaFoldDB" id="A0A0U1LQB8"/>
<feature type="compositionally biased region" description="Acidic residues" evidence="1">
    <location>
        <begin position="363"/>
        <end position="372"/>
    </location>
</feature>
<evidence type="ECO:0000256" key="1">
    <source>
        <dbReference type="SAM" id="MobiDB-lite"/>
    </source>
</evidence>
<dbReference type="PANTHER" id="PTHR21310">
    <property type="entry name" value="AMINOGLYCOSIDE PHOSPHOTRANSFERASE-RELATED-RELATED"/>
    <property type="match status" value="1"/>
</dbReference>
<dbReference type="EMBL" id="CVMT01000002">
    <property type="protein sequence ID" value="CRG85537.1"/>
    <property type="molecule type" value="Genomic_DNA"/>
</dbReference>
<feature type="region of interest" description="Disordered" evidence="1">
    <location>
        <begin position="351"/>
        <end position="372"/>
    </location>
</feature>